<reference evidence="7" key="1">
    <citation type="journal article" date="2019" name="Int. J. Syst. Evol. Microbiol.">
        <title>The Global Catalogue of Microorganisms (GCM) 10K type strain sequencing project: providing services to taxonomists for standard genome sequencing and annotation.</title>
        <authorList>
            <consortium name="The Broad Institute Genomics Platform"/>
            <consortium name="The Broad Institute Genome Sequencing Center for Infectious Disease"/>
            <person name="Wu L."/>
            <person name="Ma J."/>
        </authorList>
    </citation>
    <scope>NUCLEOTIDE SEQUENCE [LARGE SCALE GENOMIC DNA]</scope>
    <source>
        <strain evidence="7">JCM 30742</strain>
    </source>
</reference>
<protein>
    <submittedName>
        <fullName evidence="6">4-hydroxyphenylacetate 3-monooxygenase, oxygenase component</fullName>
    </submittedName>
</protein>
<dbReference type="SUPFAM" id="SSF56645">
    <property type="entry name" value="Acyl-CoA dehydrogenase NM domain-like"/>
    <property type="match status" value="1"/>
</dbReference>
<evidence type="ECO:0000259" key="4">
    <source>
        <dbReference type="Pfam" id="PF03241"/>
    </source>
</evidence>
<name>A0ABP7D7G0_9MICC</name>
<keyword evidence="2" id="KW-0274">FAD</keyword>
<proteinExistence type="predicted"/>
<dbReference type="InterPro" id="IPR024719">
    <property type="entry name" value="HpaB/PvcC/4-BUDH_C"/>
</dbReference>
<dbReference type="Gene3D" id="1.10.3140.10">
    <property type="entry name" value="4-hydroxybutyryl-coa dehydratase, domain 1"/>
    <property type="match status" value="1"/>
</dbReference>
<dbReference type="Proteomes" id="UP001500752">
    <property type="component" value="Unassembled WGS sequence"/>
</dbReference>
<dbReference type="RefSeq" id="WP_345153759.1">
    <property type="nucleotide sequence ID" value="NZ_BAABEO010000026.1"/>
</dbReference>
<gene>
    <name evidence="6" type="primary">hpaB_2</name>
    <name evidence="6" type="ORF">GCM10023081_40770</name>
</gene>
<comment type="caution">
    <text evidence="6">The sequence shown here is derived from an EMBL/GenBank/DDBJ whole genome shotgun (WGS) entry which is preliminary data.</text>
</comment>
<organism evidence="6 7">
    <name type="scientific">Arthrobacter ginkgonis</name>
    <dbReference type="NCBI Taxonomy" id="1630594"/>
    <lineage>
        <taxon>Bacteria</taxon>
        <taxon>Bacillati</taxon>
        <taxon>Actinomycetota</taxon>
        <taxon>Actinomycetes</taxon>
        <taxon>Micrococcales</taxon>
        <taxon>Micrococcaceae</taxon>
        <taxon>Arthrobacter</taxon>
    </lineage>
</organism>
<dbReference type="InterPro" id="IPR036250">
    <property type="entry name" value="AcylCo_DH-like_C"/>
</dbReference>
<evidence type="ECO:0000256" key="2">
    <source>
        <dbReference type="ARBA" id="ARBA00022827"/>
    </source>
</evidence>
<feature type="domain" description="HpaB/PvcC/4-BUDH N-terminal" evidence="5">
    <location>
        <begin position="11"/>
        <end position="277"/>
    </location>
</feature>
<dbReference type="PIRSF" id="PIRSF000331">
    <property type="entry name" value="HpaA_HpaB"/>
    <property type="match status" value="1"/>
</dbReference>
<dbReference type="Gene3D" id="1.20.140.10">
    <property type="entry name" value="Butyryl-CoA Dehydrogenase, subunit A, domain 3"/>
    <property type="match status" value="1"/>
</dbReference>
<keyword evidence="7" id="KW-1185">Reference proteome</keyword>
<dbReference type="InterPro" id="IPR009100">
    <property type="entry name" value="AcylCoA_DH/oxidase_NM_dom_sf"/>
</dbReference>
<dbReference type="PANTHER" id="PTHR36117:SF3">
    <property type="entry name" value="4-HYDROXYPHENYLACETATE 3-MONOOXYGENASE-RELATED"/>
    <property type="match status" value="1"/>
</dbReference>
<keyword evidence="3" id="KW-0560">Oxidoreductase</keyword>
<accession>A0ABP7D7G0</accession>
<dbReference type="Pfam" id="PF03241">
    <property type="entry name" value="HpaB"/>
    <property type="match status" value="1"/>
</dbReference>
<dbReference type="InterPro" id="IPR024674">
    <property type="entry name" value="HpaB/PvcC/4-BUDH_N"/>
</dbReference>
<dbReference type="SUPFAM" id="SSF47203">
    <property type="entry name" value="Acyl-CoA dehydrogenase C-terminal domain-like"/>
    <property type="match status" value="1"/>
</dbReference>
<dbReference type="InterPro" id="IPR004925">
    <property type="entry name" value="HpaB/PvcC/4-BUDH"/>
</dbReference>
<evidence type="ECO:0000256" key="1">
    <source>
        <dbReference type="ARBA" id="ARBA00022630"/>
    </source>
</evidence>
<dbReference type="Gene3D" id="2.40.110.10">
    <property type="entry name" value="Butyryl-CoA Dehydrogenase, subunit A, domain 2"/>
    <property type="match status" value="1"/>
</dbReference>
<dbReference type="Pfam" id="PF11794">
    <property type="entry name" value="HpaB_N"/>
    <property type="match status" value="1"/>
</dbReference>
<feature type="domain" description="HpaB/PvcC/4-BUDH C-terminal" evidence="4">
    <location>
        <begin position="293"/>
        <end position="479"/>
    </location>
</feature>
<dbReference type="PANTHER" id="PTHR36117">
    <property type="entry name" value="4-HYDROXYPHENYLACETATE 3-MONOOXYGENASE-RELATED"/>
    <property type="match status" value="1"/>
</dbReference>
<keyword evidence="1" id="KW-0285">Flavoprotein</keyword>
<dbReference type="InterPro" id="IPR046373">
    <property type="entry name" value="Acyl-CoA_Oxase/DH_mid-dom_sf"/>
</dbReference>
<evidence type="ECO:0000313" key="6">
    <source>
        <dbReference type="EMBL" id="GAA3699786.1"/>
    </source>
</evidence>
<evidence type="ECO:0000256" key="3">
    <source>
        <dbReference type="ARBA" id="ARBA00023002"/>
    </source>
</evidence>
<evidence type="ECO:0000313" key="7">
    <source>
        <dbReference type="Proteomes" id="UP001500752"/>
    </source>
</evidence>
<dbReference type="EMBL" id="BAABEO010000026">
    <property type="protein sequence ID" value="GAA3699786.1"/>
    <property type="molecule type" value="Genomic_DNA"/>
</dbReference>
<evidence type="ECO:0000259" key="5">
    <source>
        <dbReference type="Pfam" id="PF11794"/>
    </source>
</evidence>
<sequence length="491" mass="54231">MDISGSTGAMTGEQFKRSLNDGRDVWLDGRRIENVAEHPALKPTVDEFARLLDLRFATAEARATTLFESPETGNQISYAFSLPKTQQELRAKFAASAWWMNESLGQLGRSPDFMSNVVAGLVDYADELEENRPGFGDNARNYHRYAMENDLVLTHALGDPQIDRSASPLDDPDLALRIVEEREDGVVLRGAKQLATLAPFSNEVLVYLNGVTAARGAEDFVIWFALPMNAPGLKILLREPLGNPESGHSHPLSNKYDEQDAMLFFEDVFLPRERIFLQGDSLRALKGLGRINAWSLQSTHIRFLARMKFFTSVAKKLAHAIGVDSFRGIQEQLGELVSYAQTLELGIKGAEADSSFTPAGNLVPGHSNGLGFWSADISARMVQIMRQIAASGLIMQPTEGDLASPELRPFLDLYMRGHDIGAAEKARLFRLGWELAGSGFGMRQELYEYLHRGDPGAGRTRLLRSYDMSDVDARVDELISAPLNDRALAGA</sequence>